<gene>
    <name evidence="3" type="ORF">FHS77_001531</name>
</gene>
<evidence type="ECO:0000256" key="2">
    <source>
        <dbReference type="ARBA" id="ARBA00022729"/>
    </source>
</evidence>
<dbReference type="Pfam" id="PF12974">
    <property type="entry name" value="Phosphonate-bd"/>
    <property type="match status" value="1"/>
</dbReference>
<evidence type="ECO:0000256" key="1">
    <source>
        <dbReference type="ARBA" id="ARBA00007162"/>
    </source>
</evidence>
<dbReference type="Proteomes" id="UP000555393">
    <property type="component" value="Unassembled WGS sequence"/>
</dbReference>
<comment type="similarity">
    <text evidence="1">Belongs to the phosphate/phosphite/phosphonate binding protein family.</text>
</comment>
<dbReference type="SUPFAM" id="SSF53850">
    <property type="entry name" value="Periplasmic binding protein-like II"/>
    <property type="match status" value="1"/>
</dbReference>
<keyword evidence="4" id="KW-1185">Reference proteome</keyword>
<dbReference type="EMBL" id="JACIIU010000005">
    <property type="protein sequence ID" value="MBB6260983.1"/>
    <property type="molecule type" value="Genomic_DNA"/>
</dbReference>
<accession>A0A841LSB5</accession>
<reference evidence="3 4" key="1">
    <citation type="submission" date="2020-08" db="EMBL/GenBank/DDBJ databases">
        <title>Genomic Encyclopedia of Type Strains, Phase IV (KMG-IV): sequencing the most valuable type-strain genomes for metagenomic binning, comparative biology and taxonomic classification.</title>
        <authorList>
            <person name="Goeker M."/>
        </authorList>
    </citation>
    <scope>NUCLEOTIDE SEQUENCE [LARGE SCALE GENOMIC DNA]</scope>
    <source>
        <strain evidence="3 4">DSM 22336</strain>
    </source>
</reference>
<organism evidence="3 4">
    <name type="scientific">Paenochrobactrum gallinarii</name>
    <dbReference type="NCBI Taxonomy" id="643673"/>
    <lineage>
        <taxon>Bacteria</taxon>
        <taxon>Pseudomonadati</taxon>
        <taxon>Pseudomonadota</taxon>
        <taxon>Alphaproteobacteria</taxon>
        <taxon>Hyphomicrobiales</taxon>
        <taxon>Brucellaceae</taxon>
        <taxon>Paenochrobactrum</taxon>
    </lineage>
</organism>
<dbReference type="AlphaFoldDB" id="A0A841LSB5"/>
<evidence type="ECO:0000313" key="3">
    <source>
        <dbReference type="EMBL" id="MBB6260983.1"/>
    </source>
</evidence>
<evidence type="ECO:0000313" key="4">
    <source>
        <dbReference type="Proteomes" id="UP000555393"/>
    </source>
</evidence>
<name>A0A841LSB5_9HYPH</name>
<dbReference type="RefSeq" id="WP_184221927.1">
    <property type="nucleotide sequence ID" value="NZ_JACIIU010000005.1"/>
</dbReference>
<dbReference type="InterPro" id="IPR005770">
    <property type="entry name" value="PhnD"/>
</dbReference>
<dbReference type="NCBIfam" id="TIGR01098">
    <property type="entry name" value="3A0109s03R"/>
    <property type="match status" value="1"/>
</dbReference>
<proteinExistence type="inferred from homology"/>
<dbReference type="GO" id="GO:0043190">
    <property type="term" value="C:ATP-binding cassette (ABC) transporter complex"/>
    <property type="evidence" value="ECO:0007669"/>
    <property type="project" value="InterPro"/>
</dbReference>
<protein>
    <submittedName>
        <fullName evidence="3">Phosphonate transport system substrate-binding protein</fullName>
    </submittedName>
</protein>
<dbReference type="Gene3D" id="3.40.190.10">
    <property type="entry name" value="Periplasmic binding protein-like II"/>
    <property type="match status" value="2"/>
</dbReference>
<sequence>MFWRKMAYLVGIAITGAIIGLQLSVASAAESACANRGALDERYCDENNDLVADAPKDPSQWRDPQTLVWAYSPIEDPAVYARLFKPFTQHLEACLARQIVYYPIQSSADEVEAMRSGRLHFAGFSTGPTIEAVNRAGAVPFAAKGSGNQMRGYRLVAVVRADSPYENLSDLKGKRIAHASLFSNSGNVAPRALFPKHGLTPVQDYAPIMSGGHDKSILGVVAGDYDMAAVASDVLERMMERGLVKRDAVRLIYQSDLFPTSSFAYAHNLAPTLVDDMKRCFFNFTFTPEMKAEFQGDDHFIPIEYAPAWSVVREVNKQAGAMLP</sequence>
<dbReference type="PANTHER" id="PTHR35841">
    <property type="entry name" value="PHOSPHONATES-BINDING PERIPLASMIC PROTEIN"/>
    <property type="match status" value="1"/>
</dbReference>
<dbReference type="PANTHER" id="PTHR35841:SF1">
    <property type="entry name" value="PHOSPHONATES-BINDING PERIPLASMIC PROTEIN"/>
    <property type="match status" value="1"/>
</dbReference>
<comment type="caution">
    <text evidence="3">The sequence shown here is derived from an EMBL/GenBank/DDBJ whole genome shotgun (WGS) entry which is preliminary data.</text>
</comment>
<keyword evidence="2" id="KW-0732">Signal</keyword>
<dbReference type="GO" id="GO:0055085">
    <property type="term" value="P:transmembrane transport"/>
    <property type="evidence" value="ECO:0007669"/>
    <property type="project" value="InterPro"/>
</dbReference>